<proteinExistence type="predicted"/>
<keyword evidence="2" id="KW-0677">Repeat</keyword>
<evidence type="ECO:0000313" key="7">
    <source>
        <dbReference type="EMBL" id="GAA56117.1"/>
    </source>
</evidence>
<dbReference type="EMBL" id="DF144162">
    <property type="protein sequence ID" value="GAA56117.1"/>
    <property type="molecule type" value="Genomic_DNA"/>
</dbReference>
<accession>G7YT37</accession>
<keyword evidence="8" id="KW-1185">Reference proteome</keyword>
<feature type="domain" description="C2H2-type" evidence="6">
    <location>
        <begin position="164"/>
        <end position="191"/>
    </location>
</feature>
<feature type="domain" description="C2H2-type" evidence="6">
    <location>
        <begin position="296"/>
        <end position="324"/>
    </location>
</feature>
<dbReference type="InterPro" id="IPR036236">
    <property type="entry name" value="Znf_C2H2_sf"/>
</dbReference>
<organism evidence="7 8">
    <name type="scientific">Clonorchis sinensis</name>
    <name type="common">Chinese liver fluke</name>
    <dbReference type="NCBI Taxonomy" id="79923"/>
    <lineage>
        <taxon>Eukaryota</taxon>
        <taxon>Metazoa</taxon>
        <taxon>Spiralia</taxon>
        <taxon>Lophotrochozoa</taxon>
        <taxon>Platyhelminthes</taxon>
        <taxon>Trematoda</taxon>
        <taxon>Digenea</taxon>
        <taxon>Opisthorchiida</taxon>
        <taxon>Opisthorchiata</taxon>
        <taxon>Opisthorchiidae</taxon>
        <taxon>Clonorchis</taxon>
    </lineage>
</organism>
<dbReference type="Proteomes" id="UP000008909">
    <property type="component" value="Unassembled WGS sequence"/>
</dbReference>
<evidence type="ECO:0000256" key="1">
    <source>
        <dbReference type="ARBA" id="ARBA00022723"/>
    </source>
</evidence>
<keyword evidence="1" id="KW-0479">Metal-binding</keyword>
<dbReference type="SMART" id="SM00355">
    <property type="entry name" value="ZnF_C2H2"/>
    <property type="match status" value="5"/>
</dbReference>
<dbReference type="AlphaFoldDB" id="G7YT37"/>
<reference key="2">
    <citation type="submission" date="2011-10" db="EMBL/GenBank/DDBJ databases">
        <title>The genome and transcriptome sequence of Clonorchis sinensis provide insights into the carcinogenic liver fluke.</title>
        <authorList>
            <person name="Wang X."/>
            <person name="Huang Y."/>
            <person name="Chen W."/>
            <person name="Liu H."/>
            <person name="Guo L."/>
            <person name="Chen Y."/>
            <person name="Luo F."/>
            <person name="Zhou W."/>
            <person name="Sun J."/>
            <person name="Mao Q."/>
            <person name="Liang P."/>
            <person name="Zhou C."/>
            <person name="Tian Y."/>
            <person name="Men J."/>
            <person name="Lv X."/>
            <person name="Huang L."/>
            <person name="Zhou J."/>
            <person name="Hu Y."/>
            <person name="Li R."/>
            <person name="Zhang F."/>
            <person name="Lei H."/>
            <person name="Li X."/>
            <person name="Hu X."/>
            <person name="Liang C."/>
            <person name="Xu J."/>
            <person name="Wu Z."/>
            <person name="Yu X."/>
        </authorList>
    </citation>
    <scope>NUCLEOTIDE SEQUENCE</scope>
    <source>
        <strain>Henan</strain>
    </source>
</reference>
<evidence type="ECO:0000256" key="3">
    <source>
        <dbReference type="ARBA" id="ARBA00022771"/>
    </source>
</evidence>
<dbReference type="GO" id="GO:0000981">
    <property type="term" value="F:DNA-binding transcription factor activity, RNA polymerase II-specific"/>
    <property type="evidence" value="ECO:0007669"/>
    <property type="project" value="TreeGrafter"/>
</dbReference>
<evidence type="ECO:0000256" key="4">
    <source>
        <dbReference type="ARBA" id="ARBA00022833"/>
    </source>
</evidence>
<evidence type="ECO:0000256" key="2">
    <source>
        <dbReference type="ARBA" id="ARBA00022737"/>
    </source>
</evidence>
<dbReference type="GO" id="GO:0005634">
    <property type="term" value="C:nucleus"/>
    <property type="evidence" value="ECO:0007669"/>
    <property type="project" value="TreeGrafter"/>
</dbReference>
<feature type="domain" description="C2H2-type" evidence="6">
    <location>
        <begin position="267"/>
        <end position="295"/>
    </location>
</feature>
<dbReference type="PROSITE" id="PS00028">
    <property type="entry name" value="ZINC_FINGER_C2H2_1"/>
    <property type="match status" value="4"/>
</dbReference>
<reference evidence="7" key="1">
    <citation type="journal article" date="2011" name="Genome Biol.">
        <title>The draft genome of the carcinogenic human liver fluke Clonorchis sinensis.</title>
        <authorList>
            <person name="Wang X."/>
            <person name="Chen W."/>
            <person name="Huang Y."/>
            <person name="Sun J."/>
            <person name="Men J."/>
            <person name="Liu H."/>
            <person name="Luo F."/>
            <person name="Guo L."/>
            <person name="Lv X."/>
            <person name="Deng C."/>
            <person name="Zhou C."/>
            <person name="Fan Y."/>
            <person name="Li X."/>
            <person name="Huang L."/>
            <person name="Hu Y."/>
            <person name="Liang C."/>
            <person name="Hu X."/>
            <person name="Xu J."/>
            <person name="Yu X."/>
        </authorList>
    </citation>
    <scope>NUCLEOTIDE SEQUENCE [LARGE SCALE GENOMIC DNA]</scope>
    <source>
        <strain evidence="7">Henan</strain>
    </source>
</reference>
<dbReference type="GO" id="GO:0043565">
    <property type="term" value="F:sequence-specific DNA binding"/>
    <property type="evidence" value="ECO:0007669"/>
    <property type="project" value="TreeGrafter"/>
</dbReference>
<dbReference type="PROSITE" id="PS50157">
    <property type="entry name" value="ZINC_FINGER_C2H2_2"/>
    <property type="match status" value="5"/>
</dbReference>
<evidence type="ECO:0000259" key="6">
    <source>
        <dbReference type="PROSITE" id="PS50157"/>
    </source>
</evidence>
<protein>
    <submittedName>
        <fullName evidence="7">Zinc finger protein 836</fullName>
    </submittedName>
</protein>
<dbReference type="InterPro" id="IPR013087">
    <property type="entry name" value="Znf_C2H2_type"/>
</dbReference>
<feature type="domain" description="C2H2-type" evidence="6">
    <location>
        <begin position="238"/>
        <end position="261"/>
    </location>
</feature>
<dbReference type="Pfam" id="PF00096">
    <property type="entry name" value="zf-C2H2"/>
    <property type="match status" value="4"/>
</dbReference>
<gene>
    <name evidence="7" type="ORF">CLF_110009</name>
</gene>
<name>G7YT37_CLOSI</name>
<dbReference type="PANTHER" id="PTHR24408:SF58">
    <property type="entry name" value="TRANSCRIPTION FACTOR (TFIIIA), PUTATIVE (AFU_ORTHOLOGUE AFUA_1G05150)-RELATED"/>
    <property type="match status" value="1"/>
</dbReference>
<evidence type="ECO:0000313" key="8">
    <source>
        <dbReference type="Proteomes" id="UP000008909"/>
    </source>
</evidence>
<evidence type="ECO:0000256" key="5">
    <source>
        <dbReference type="PROSITE-ProRule" id="PRU00042"/>
    </source>
</evidence>
<keyword evidence="3 5" id="KW-0863">Zinc-finger</keyword>
<dbReference type="SUPFAM" id="SSF57667">
    <property type="entry name" value="beta-beta-alpha zinc fingers"/>
    <property type="match status" value="3"/>
</dbReference>
<keyword evidence="4" id="KW-0862">Zinc</keyword>
<dbReference type="Gene3D" id="3.30.160.60">
    <property type="entry name" value="Classic Zinc Finger"/>
    <property type="match status" value="3"/>
</dbReference>
<dbReference type="GO" id="GO:0008270">
    <property type="term" value="F:zinc ion binding"/>
    <property type="evidence" value="ECO:0007669"/>
    <property type="project" value="UniProtKB-KW"/>
</dbReference>
<sequence>MVLRRKKVSVASPWAFALGMLLRENTFARLAYQIATREGTWNNHSEVVLNSDIPHYCHVRNNHFGAPMKTLLLSILLAQLALRSFSYLAVYTCRPSEPAEFVYEHISRSPSQMECGYAKSCERSDSEKDRCNQLLRPQPQRENTTIPNALLNNSQLNVSDRNLFPCPVCDKCFRYPSKVLEHQQMHSGSRHAQCDICAKCFKRPSELFRHCREKHADKTNLPFIELKKTFRESEQRGNRCPLCDKYFTTLRDLRLHRESAHPLVERYTCEECPRTFSKITHARRHRKTVHGTENNIICEFCGKLFSRADSLRRHIISVHNLQNQKDPLVNCE</sequence>
<feature type="domain" description="C2H2-type" evidence="6">
    <location>
        <begin position="192"/>
        <end position="220"/>
    </location>
</feature>
<dbReference type="PANTHER" id="PTHR24408">
    <property type="entry name" value="ZINC FINGER PROTEIN"/>
    <property type="match status" value="1"/>
</dbReference>